<evidence type="ECO:0000259" key="15">
    <source>
        <dbReference type="PROSITE" id="PS50011"/>
    </source>
</evidence>
<comment type="similarity">
    <text evidence="3">Belongs to the protein kinase superfamily. TKL Ser/Thr protein kinase family.</text>
</comment>
<accession>A0A5J4NE51</accession>
<dbReference type="PROSITE" id="PS00107">
    <property type="entry name" value="PROTEIN_KINASE_ATP"/>
    <property type="match status" value="1"/>
</dbReference>
<dbReference type="Pfam" id="PF07714">
    <property type="entry name" value="PK_Tyr_Ser-Thr"/>
    <property type="match status" value="1"/>
</dbReference>
<dbReference type="EMBL" id="QNGE01003651">
    <property type="protein sequence ID" value="KAA3673772.1"/>
    <property type="molecule type" value="Genomic_DNA"/>
</dbReference>
<keyword evidence="5" id="KW-0723">Serine/threonine-protein kinase</keyword>
<evidence type="ECO:0000256" key="5">
    <source>
        <dbReference type="ARBA" id="ARBA00022527"/>
    </source>
</evidence>
<dbReference type="GO" id="GO:0046872">
    <property type="term" value="F:metal ion binding"/>
    <property type="evidence" value="ECO:0007669"/>
    <property type="project" value="UniProtKB-KW"/>
</dbReference>
<dbReference type="PROSITE" id="PS50011">
    <property type="entry name" value="PROTEIN_KINASE_DOM"/>
    <property type="match status" value="1"/>
</dbReference>
<dbReference type="GO" id="GO:0004674">
    <property type="term" value="F:protein serine/threonine kinase activity"/>
    <property type="evidence" value="ECO:0007669"/>
    <property type="project" value="UniProtKB-KW"/>
</dbReference>
<evidence type="ECO:0000256" key="9">
    <source>
        <dbReference type="ARBA" id="ARBA00022840"/>
    </source>
</evidence>
<evidence type="ECO:0000256" key="10">
    <source>
        <dbReference type="ARBA" id="ARBA00023211"/>
    </source>
</evidence>
<dbReference type="GO" id="GO:0004712">
    <property type="term" value="F:protein serine/threonine/tyrosine kinase activity"/>
    <property type="evidence" value="ECO:0007669"/>
    <property type="project" value="UniProtKB-EC"/>
</dbReference>
<evidence type="ECO:0000256" key="8">
    <source>
        <dbReference type="ARBA" id="ARBA00022777"/>
    </source>
</evidence>
<comment type="cofactor">
    <cofactor evidence="1">
        <name>Mn(2+)</name>
        <dbReference type="ChEBI" id="CHEBI:29035"/>
    </cofactor>
</comment>
<keyword evidence="6" id="KW-0808">Transferase</keyword>
<dbReference type="GO" id="GO:0005634">
    <property type="term" value="C:nucleus"/>
    <property type="evidence" value="ECO:0007669"/>
    <property type="project" value="TreeGrafter"/>
</dbReference>
<dbReference type="InterPro" id="IPR008266">
    <property type="entry name" value="Tyr_kinase_AS"/>
</dbReference>
<evidence type="ECO:0000313" key="16">
    <source>
        <dbReference type="EMBL" id="KAA3673772.1"/>
    </source>
</evidence>
<evidence type="ECO:0000256" key="7">
    <source>
        <dbReference type="ARBA" id="ARBA00022741"/>
    </source>
</evidence>
<evidence type="ECO:0000256" key="6">
    <source>
        <dbReference type="ARBA" id="ARBA00022679"/>
    </source>
</evidence>
<evidence type="ECO:0000256" key="1">
    <source>
        <dbReference type="ARBA" id="ARBA00001936"/>
    </source>
</evidence>
<dbReference type="InterPro" id="IPR050940">
    <property type="entry name" value="Actin_reg-Ser/Thr_kinase"/>
</dbReference>
<dbReference type="PROSITE" id="PS00109">
    <property type="entry name" value="PROTEIN_KINASE_TYR"/>
    <property type="match status" value="1"/>
</dbReference>
<dbReference type="InterPro" id="IPR000719">
    <property type="entry name" value="Prot_kinase_dom"/>
</dbReference>
<comment type="catalytic activity">
    <reaction evidence="11">
        <text>L-seryl-[protein] + ATP = O-phospho-L-seryl-[protein] + ADP + H(+)</text>
        <dbReference type="Rhea" id="RHEA:17989"/>
        <dbReference type="Rhea" id="RHEA-COMP:9863"/>
        <dbReference type="Rhea" id="RHEA-COMP:11604"/>
        <dbReference type="ChEBI" id="CHEBI:15378"/>
        <dbReference type="ChEBI" id="CHEBI:29999"/>
        <dbReference type="ChEBI" id="CHEBI:30616"/>
        <dbReference type="ChEBI" id="CHEBI:83421"/>
        <dbReference type="ChEBI" id="CHEBI:456216"/>
        <dbReference type="EC" id="2.7.12.1"/>
    </reaction>
</comment>
<dbReference type="PANTHER" id="PTHR46485">
    <property type="entry name" value="LIM DOMAIN KINASE 1"/>
    <property type="match status" value="1"/>
</dbReference>
<keyword evidence="8 16" id="KW-0418">Kinase</keyword>
<dbReference type="InterPro" id="IPR001245">
    <property type="entry name" value="Ser-Thr/Tyr_kinase_cat_dom"/>
</dbReference>
<name>A0A5J4NE51_9TREM</name>
<reference evidence="16 17" key="1">
    <citation type="journal article" date="2019" name="Gigascience">
        <title>Whole-genome sequence of the oriental lung fluke Paragonimus westermani.</title>
        <authorList>
            <person name="Oey H."/>
            <person name="Zakrzewski M."/>
            <person name="Narain K."/>
            <person name="Devi K.R."/>
            <person name="Agatsuma T."/>
            <person name="Nawaratna S."/>
            <person name="Gobert G.N."/>
            <person name="Jones M.K."/>
            <person name="Ragan M.A."/>
            <person name="McManus D.P."/>
            <person name="Krause L."/>
        </authorList>
    </citation>
    <scope>NUCLEOTIDE SEQUENCE [LARGE SCALE GENOMIC DNA]</scope>
    <source>
        <strain evidence="16 17">IND2009</strain>
    </source>
</reference>
<comment type="cofactor">
    <cofactor evidence="2">
        <name>Mg(2+)</name>
        <dbReference type="ChEBI" id="CHEBI:18420"/>
    </cofactor>
</comment>
<evidence type="ECO:0000256" key="2">
    <source>
        <dbReference type="ARBA" id="ARBA00001946"/>
    </source>
</evidence>
<dbReference type="SUPFAM" id="SSF56112">
    <property type="entry name" value="Protein kinase-like (PK-like)"/>
    <property type="match status" value="1"/>
</dbReference>
<dbReference type="Pfam" id="PF00069">
    <property type="entry name" value="Pkinase"/>
    <property type="match status" value="1"/>
</dbReference>
<organism evidence="16 17">
    <name type="scientific">Paragonimus westermani</name>
    <dbReference type="NCBI Taxonomy" id="34504"/>
    <lineage>
        <taxon>Eukaryota</taxon>
        <taxon>Metazoa</taxon>
        <taxon>Spiralia</taxon>
        <taxon>Lophotrochozoa</taxon>
        <taxon>Platyhelminthes</taxon>
        <taxon>Trematoda</taxon>
        <taxon>Digenea</taxon>
        <taxon>Plagiorchiida</taxon>
        <taxon>Troglotremata</taxon>
        <taxon>Troglotrematidae</taxon>
        <taxon>Paragonimus</taxon>
    </lineage>
</organism>
<evidence type="ECO:0000256" key="13">
    <source>
        <dbReference type="ARBA" id="ARBA00051680"/>
    </source>
</evidence>
<evidence type="ECO:0000256" key="3">
    <source>
        <dbReference type="ARBA" id="ARBA00005843"/>
    </source>
</evidence>
<keyword evidence="17" id="KW-1185">Reference proteome</keyword>
<keyword evidence="7 14" id="KW-0547">Nucleotide-binding</keyword>
<dbReference type="GO" id="GO:0005524">
    <property type="term" value="F:ATP binding"/>
    <property type="evidence" value="ECO:0007669"/>
    <property type="project" value="UniProtKB-UniRule"/>
</dbReference>
<proteinExistence type="inferred from homology"/>
<keyword evidence="9 14" id="KW-0067">ATP-binding</keyword>
<dbReference type="GO" id="GO:0005737">
    <property type="term" value="C:cytoplasm"/>
    <property type="evidence" value="ECO:0007669"/>
    <property type="project" value="TreeGrafter"/>
</dbReference>
<dbReference type="PANTHER" id="PTHR46485:SF5">
    <property type="entry name" value="CENTER DIVIDER, ISOFORM A"/>
    <property type="match status" value="1"/>
</dbReference>
<evidence type="ECO:0000256" key="4">
    <source>
        <dbReference type="ARBA" id="ARBA00013203"/>
    </source>
</evidence>
<dbReference type="InterPro" id="IPR017441">
    <property type="entry name" value="Protein_kinase_ATP_BS"/>
</dbReference>
<dbReference type="EC" id="2.7.12.1" evidence="4"/>
<feature type="domain" description="Protein kinase" evidence="15">
    <location>
        <begin position="37"/>
        <end position="447"/>
    </location>
</feature>
<evidence type="ECO:0000256" key="12">
    <source>
        <dbReference type="ARBA" id="ARBA00049308"/>
    </source>
</evidence>
<comment type="catalytic activity">
    <reaction evidence="13">
        <text>L-tyrosyl-[protein] + ATP = O-phospho-L-tyrosyl-[protein] + ADP + H(+)</text>
        <dbReference type="Rhea" id="RHEA:10596"/>
        <dbReference type="Rhea" id="RHEA-COMP:10136"/>
        <dbReference type="Rhea" id="RHEA-COMP:20101"/>
        <dbReference type="ChEBI" id="CHEBI:15378"/>
        <dbReference type="ChEBI" id="CHEBI:30616"/>
        <dbReference type="ChEBI" id="CHEBI:46858"/>
        <dbReference type="ChEBI" id="CHEBI:61978"/>
        <dbReference type="ChEBI" id="CHEBI:456216"/>
        <dbReference type="EC" id="2.7.12.1"/>
    </reaction>
</comment>
<dbReference type="GO" id="GO:0030036">
    <property type="term" value="P:actin cytoskeleton organization"/>
    <property type="evidence" value="ECO:0007669"/>
    <property type="project" value="TreeGrafter"/>
</dbReference>
<evidence type="ECO:0000256" key="11">
    <source>
        <dbReference type="ARBA" id="ARBA00049003"/>
    </source>
</evidence>
<evidence type="ECO:0000256" key="14">
    <source>
        <dbReference type="PROSITE-ProRule" id="PRU10141"/>
    </source>
</evidence>
<comment type="catalytic activity">
    <reaction evidence="12">
        <text>L-threonyl-[protein] + ATP = O-phospho-L-threonyl-[protein] + ADP + H(+)</text>
        <dbReference type="Rhea" id="RHEA:46608"/>
        <dbReference type="Rhea" id="RHEA-COMP:11060"/>
        <dbReference type="Rhea" id="RHEA-COMP:11605"/>
        <dbReference type="ChEBI" id="CHEBI:15378"/>
        <dbReference type="ChEBI" id="CHEBI:30013"/>
        <dbReference type="ChEBI" id="CHEBI:30616"/>
        <dbReference type="ChEBI" id="CHEBI:61977"/>
        <dbReference type="ChEBI" id="CHEBI:456216"/>
        <dbReference type="EC" id="2.7.12.1"/>
    </reaction>
</comment>
<evidence type="ECO:0000313" key="17">
    <source>
        <dbReference type="Proteomes" id="UP000324629"/>
    </source>
</evidence>
<keyword evidence="10" id="KW-0464">Manganese</keyword>
<sequence>MEQSGLVSDKYYTDFVPTNSARAILKAGSQLYCSEDIVVKGKLGMGYFASVFLVHHRPTNQLMAMKLTNESSIQRREIELLSSLQHENVLKLYGSCVIGAKFACLTEFANGGSLAGMLSAKLIDLPWSVRANLAWDIAKGLHHLHSHDLIHRDLSSANILIRVGPLNSSAQIEMTECTDSAIAHNLAYGVSIGHNLLVPDSTFMHECLVNTHVQLPSTATRLSHSLKSAMEVNANGSYHSPSPELSPGKIVPAMERERMGDIGPCQSEVVNLVDVLNGDRLSPSSNSSKRPPPNRFITVPVVEPIWKRAAWTSLLSQANGYTAIVADLGLCLDLSHREHADSVSLVGNPYYIAPECLNRVAPYTFAADVFSYGILLCELITRLINDGNRIPRTHEFGLDHQKLPVPPSCPRWFLQVALDCCMVDHTRRPSLNHILSRFSDHLSDPFSLASSTLLSACHITPPTYVPNVSNDTYVPIVSSPSLDV</sequence>
<protein>
    <recommendedName>
        <fullName evidence="4">dual-specificity kinase</fullName>
        <ecNumber evidence="4">2.7.12.1</ecNumber>
    </recommendedName>
</protein>
<dbReference type="AlphaFoldDB" id="A0A5J4NE51"/>
<dbReference type="Gene3D" id="1.10.510.10">
    <property type="entry name" value="Transferase(Phosphotransferase) domain 1"/>
    <property type="match status" value="2"/>
</dbReference>
<dbReference type="InterPro" id="IPR011009">
    <property type="entry name" value="Kinase-like_dom_sf"/>
</dbReference>
<dbReference type="Proteomes" id="UP000324629">
    <property type="component" value="Unassembled WGS sequence"/>
</dbReference>
<feature type="binding site" evidence="14">
    <location>
        <position position="66"/>
    </location>
    <ligand>
        <name>ATP</name>
        <dbReference type="ChEBI" id="CHEBI:30616"/>
    </ligand>
</feature>
<gene>
    <name evidence="16" type="ORF">DEA37_0012588</name>
</gene>
<comment type="caution">
    <text evidence="16">The sequence shown here is derived from an EMBL/GenBank/DDBJ whole genome shotgun (WGS) entry which is preliminary data.</text>
</comment>